<dbReference type="RefSeq" id="WP_218286647.1">
    <property type="nucleotide sequence ID" value="NZ_CP076448.1"/>
</dbReference>
<reference evidence="2" key="1">
    <citation type="submission" date="2021-06" db="EMBL/GenBank/DDBJ databases">
        <title>Elioraea tepida, sp. nov., a moderately thermophilic aerobic anoxygenic phototrophic bacterium isolated from an alkaline siliceous hot spring mat community in Yellowstone National Park, WY, USA.</title>
        <authorList>
            <person name="Saini M.K."/>
            <person name="Yoshida S."/>
            <person name="Sebastian A."/>
            <person name="Hirose S."/>
            <person name="Hara E."/>
            <person name="Tamaki H."/>
            <person name="Soulier N.T."/>
            <person name="Albert I."/>
            <person name="Hanada S."/>
            <person name="Bryant D.A."/>
            <person name="Tank M."/>
        </authorList>
    </citation>
    <scope>NUCLEOTIDE SEQUENCE</scope>
    <source>
        <strain evidence="2">MS-P2</strain>
    </source>
</reference>
<organism evidence="2 3">
    <name type="scientific">Elioraea tepida</name>
    <dbReference type="NCBI Taxonomy" id="2843330"/>
    <lineage>
        <taxon>Bacteria</taxon>
        <taxon>Pseudomonadati</taxon>
        <taxon>Pseudomonadota</taxon>
        <taxon>Alphaproteobacteria</taxon>
        <taxon>Acetobacterales</taxon>
        <taxon>Elioraeaceae</taxon>
        <taxon>Elioraea</taxon>
    </lineage>
</organism>
<feature type="region of interest" description="Disordered" evidence="1">
    <location>
        <begin position="156"/>
        <end position="178"/>
    </location>
</feature>
<proteinExistence type="predicted"/>
<evidence type="ECO:0000313" key="2">
    <source>
        <dbReference type="EMBL" id="QXM25591.1"/>
    </source>
</evidence>
<dbReference type="AlphaFoldDB" id="A0A975U373"/>
<gene>
    <name evidence="2" type="primary">hcp</name>
    <name evidence="2" type="ORF">KO353_05100</name>
</gene>
<name>A0A975U373_9PROT</name>
<evidence type="ECO:0000313" key="3">
    <source>
        <dbReference type="Proteomes" id="UP000694001"/>
    </source>
</evidence>
<accession>A0A975U373</accession>
<evidence type="ECO:0000256" key="1">
    <source>
        <dbReference type="SAM" id="MobiDB-lite"/>
    </source>
</evidence>
<dbReference type="NCBIfam" id="TIGR03344">
    <property type="entry name" value="VI_effect_Hcp1"/>
    <property type="match status" value="1"/>
</dbReference>
<dbReference type="Pfam" id="PF05638">
    <property type="entry name" value="T6SS_HCP"/>
    <property type="match status" value="1"/>
</dbReference>
<dbReference type="Proteomes" id="UP000694001">
    <property type="component" value="Chromosome"/>
</dbReference>
<protein>
    <submittedName>
        <fullName evidence="2">Type VI secretion system tube protein Hcp</fullName>
    </submittedName>
</protein>
<dbReference type="EMBL" id="CP076448">
    <property type="protein sequence ID" value="QXM25591.1"/>
    <property type="molecule type" value="Genomic_DNA"/>
</dbReference>
<sequence length="178" mass="18758">MYPFYVRIVGARQGAFPGEAPSPHEGKLVGLAFELSSSVPDGSRGRAAARAVAGPVRFTRAWGAASPFLLAALATGETLTEVTFEFVRTTEEGIEAILQRVRLHGARVVGLRRVIGLDAQPASLLPLPPLEEVTLSCSGLDLEHVPTATTAMIGTGAAARRPGTRRGAAAPARPLRRR</sequence>
<keyword evidence="3" id="KW-1185">Reference proteome</keyword>
<dbReference type="InterPro" id="IPR008514">
    <property type="entry name" value="T6SS_Hcp"/>
</dbReference>
<dbReference type="KEGG" id="elio:KO353_05100"/>